<reference evidence="1" key="2">
    <citation type="submission" date="2025-05" db="UniProtKB">
        <authorList>
            <consortium name="EnsemblFungi"/>
        </authorList>
    </citation>
    <scope>IDENTIFICATION</scope>
    <source>
        <strain evidence="1">4287 / CBS 123668 / FGSC 9935 / NRRL 34936</strain>
    </source>
</reference>
<organism evidence="1 2">
    <name type="scientific">Fusarium oxysporum (strain Fo5176)</name>
    <name type="common">Fusarium vascular wilt</name>
    <dbReference type="NCBI Taxonomy" id="660025"/>
    <lineage>
        <taxon>Eukaryota</taxon>
        <taxon>Fungi</taxon>
        <taxon>Dikarya</taxon>
        <taxon>Ascomycota</taxon>
        <taxon>Pezizomycotina</taxon>
        <taxon>Sordariomycetes</taxon>
        <taxon>Hypocreomycetidae</taxon>
        <taxon>Hypocreales</taxon>
        <taxon>Nectriaceae</taxon>
        <taxon>Fusarium</taxon>
        <taxon>Fusarium oxysporum species complex</taxon>
    </lineage>
</organism>
<evidence type="ECO:0000313" key="2">
    <source>
        <dbReference type="Proteomes" id="UP000002489"/>
    </source>
</evidence>
<evidence type="ECO:0000313" key="1">
    <source>
        <dbReference type="EnsemblFungi" id="FOXG_14018P0"/>
    </source>
</evidence>
<name>A0A0D2YCI6_FUSOF</name>
<protein>
    <recommendedName>
        <fullName evidence="3">F-box domain-containing protein</fullName>
    </recommendedName>
</protein>
<reference evidence="2" key="1">
    <citation type="journal article" date="2012" name="Mol. Plant Microbe Interact.">
        <title>A highly conserved effector in Fusarium oxysporum is required for full virulence on Arabidopsis.</title>
        <authorList>
            <person name="Thatcher L.F."/>
            <person name="Gardiner D.M."/>
            <person name="Kazan K."/>
            <person name="Manners J."/>
        </authorList>
    </citation>
    <scope>NUCLEOTIDE SEQUENCE [LARGE SCALE GENOMIC DNA]</scope>
    <source>
        <strain evidence="2">Fo5176</strain>
    </source>
</reference>
<dbReference type="AlphaFoldDB" id="A0A0D2YCI6"/>
<dbReference type="EnsemblFungi" id="FOXG_12521T0">
    <property type="protein sequence ID" value="FOXG_12521P0"/>
    <property type="gene ID" value="FOXG_12521"/>
</dbReference>
<dbReference type="EnsemblFungi" id="FOXG_14018T0">
    <property type="protein sequence ID" value="FOXG_14018P0"/>
    <property type="gene ID" value="FOXG_14018"/>
</dbReference>
<accession>A0A0D2YCI6</accession>
<proteinExistence type="predicted"/>
<dbReference type="Proteomes" id="UP000002489">
    <property type="component" value="Unassembled WGS sequence"/>
</dbReference>
<sequence length="242" mass="26660">MSHVLYFGLPQVFHLVEACNKGAKGSSTASRQANYGGSNQANTGLTVKDLGTLRLITKGSDEPEPEPGDFGEATLKTTPNIRRLRKGVRNKDEDPFPAIAGNNFQKTKWYFFILPPELNFIIATFPEPKELATLLRTSKQIYPIIDNLLYYRDAKSDSPDALLWVVKKGRLNTARKAIIAHKWQCTSRDIESECTIQSTLDRFLCLASSEVMVSEPAFGLVAMVLTVPTCELLCAGEGACSA</sequence>
<evidence type="ECO:0008006" key="3">
    <source>
        <dbReference type="Google" id="ProtNLM"/>
    </source>
</evidence>